<protein>
    <submittedName>
        <fullName evidence="4">TetR/AcrR family transcriptional regulator</fullName>
    </submittedName>
</protein>
<dbReference type="RefSeq" id="WP_394837698.1">
    <property type="nucleotide sequence ID" value="NZ_CP089929.1"/>
</dbReference>
<dbReference type="SUPFAM" id="SSF46689">
    <property type="entry name" value="Homeodomain-like"/>
    <property type="match status" value="1"/>
</dbReference>
<evidence type="ECO:0000313" key="5">
    <source>
        <dbReference type="Proteomes" id="UP001374803"/>
    </source>
</evidence>
<dbReference type="InterPro" id="IPR009057">
    <property type="entry name" value="Homeodomain-like_sf"/>
</dbReference>
<dbReference type="PANTHER" id="PTHR43479:SF11">
    <property type="entry name" value="ACREF_ENVCD OPERON REPRESSOR-RELATED"/>
    <property type="match status" value="1"/>
</dbReference>
<dbReference type="Gene3D" id="1.10.357.10">
    <property type="entry name" value="Tetracycline Repressor, domain 2"/>
    <property type="match status" value="1"/>
</dbReference>
<dbReference type="Proteomes" id="UP001374803">
    <property type="component" value="Chromosome"/>
</dbReference>
<dbReference type="PRINTS" id="PR00455">
    <property type="entry name" value="HTHTETR"/>
</dbReference>
<dbReference type="Pfam" id="PF00440">
    <property type="entry name" value="TetR_N"/>
    <property type="match status" value="1"/>
</dbReference>
<reference evidence="4" key="1">
    <citation type="submission" date="2021-12" db="EMBL/GenBank/DDBJ databases">
        <title>Discovery of the Pendulisporaceae a myxobacterial family with distinct sporulation behavior and unique specialized metabolism.</title>
        <authorList>
            <person name="Garcia R."/>
            <person name="Popoff A."/>
            <person name="Bader C.D."/>
            <person name="Loehr J."/>
            <person name="Walesch S."/>
            <person name="Walt C."/>
            <person name="Boldt J."/>
            <person name="Bunk B."/>
            <person name="Haeckl F.J.F.P.J."/>
            <person name="Gunesch A.P."/>
            <person name="Birkelbach J."/>
            <person name="Nuebel U."/>
            <person name="Pietschmann T."/>
            <person name="Bach T."/>
            <person name="Mueller R."/>
        </authorList>
    </citation>
    <scope>NUCLEOTIDE SEQUENCE</scope>
    <source>
        <strain evidence="4">MSr11367</strain>
    </source>
</reference>
<gene>
    <name evidence="4" type="ORF">LVJ94_12370</name>
</gene>
<sequence>MEKSERRQKLLIHARDVFAKRGYHAAKVEDIVTAAGVARGTFYLYFADKRAIFEEIVDRFIAKLAMNIVRVDPYDQARSVADQVSENIRRIVSILLEDRATTKILLADALGVDPAFDRRLHSFYDEVGKLLEQSLRDGQELGIVEIGDAAMYAIMTLGVVKELLYQVILRGWDHPEETIVEEIFTFLRRGYLRVEPSKSRAQKRR</sequence>
<proteinExistence type="predicted"/>
<evidence type="ECO:0000313" key="4">
    <source>
        <dbReference type="EMBL" id="WXB08023.1"/>
    </source>
</evidence>
<dbReference type="EMBL" id="CP089983">
    <property type="protein sequence ID" value="WXB08023.1"/>
    <property type="molecule type" value="Genomic_DNA"/>
</dbReference>
<dbReference type="SUPFAM" id="SSF48498">
    <property type="entry name" value="Tetracyclin repressor-like, C-terminal domain"/>
    <property type="match status" value="1"/>
</dbReference>
<keyword evidence="1 2" id="KW-0238">DNA-binding</keyword>
<dbReference type="InterPro" id="IPR050624">
    <property type="entry name" value="HTH-type_Tx_Regulator"/>
</dbReference>
<keyword evidence="5" id="KW-1185">Reference proteome</keyword>
<dbReference type="InterPro" id="IPR036271">
    <property type="entry name" value="Tet_transcr_reg_TetR-rel_C_sf"/>
</dbReference>
<organism evidence="4 5">
    <name type="scientific">Pendulispora rubella</name>
    <dbReference type="NCBI Taxonomy" id="2741070"/>
    <lineage>
        <taxon>Bacteria</taxon>
        <taxon>Pseudomonadati</taxon>
        <taxon>Myxococcota</taxon>
        <taxon>Myxococcia</taxon>
        <taxon>Myxococcales</taxon>
        <taxon>Sorangiineae</taxon>
        <taxon>Pendulisporaceae</taxon>
        <taxon>Pendulispora</taxon>
    </lineage>
</organism>
<feature type="DNA-binding region" description="H-T-H motif" evidence="2">
    <location>
        <begin position="27"/>
        <end position="46"/>
    </location>
</feature>
<feature type="domain" description="HTH tetR-type" evidence="3">
    <location>
        <begin position="4"/>
        <end position="64"/>
    </location>
</feature>
<evidence type="ECO:0000256" key="1">
    <source>
        <dbReference type="ARBA" id="ARBA00023125"/>
    </source>
</evidence>
<evidence type="ECO:0000259" key="3">
    <source>
        <dbReference type="PROSITE" id="PS50977"/>
    </source>
</evidence>
<name>A0ABZ2LDN3_9BACT</name>
<dbReference type="PROSITE" id="PS50977">
    <property type="entry name" value="HTH_TETR_2"/>
    <property type="match status" value="1"/>
</dbReference>
<dbReference type="InterPro" id="IPR001647">
    <property type="entry name" value="HTH_TetR"/>
</dbReference>
<dbReference type="PANTHER" id="PTHR43479">
    <property type="entry name" value="ACREF/ENVCD OPERON REPRESSOR-RELATED"/>
    <property type="match status" value="1"/>
</dbReference>
<accession>A0ABZ2LDN3</accession>
<evidence type="ECO:0000256" key="2">
    <source>
        <dbReference type="PROSITE-ProRule" id="PRU00335"/>
    </source>
</evidence>